<gene>
    <name evidence="1" type="ORF">KK060_15955</name>
</gene>
<dbReference type="EMBL" id="JAHESD010000039">
    <property type="protein sequence ID" value="MBT1704790.1"/>
    <property type="molecule type" value="Genomic_DNA"/>
</dbReference>
<organism evidence="1 2">
    <name type="scientific">Chryseosolibacter indicus</name>
    <dbReference type="NCBI Taxonomy" id="2782351"/>
    <lineage>
        <taxon>Bacteria</taxon>
        <taxon>Pseudomonadati</taxon>
        <taxon>Bacteroidota</taxon>
        <taxon>Cytophagia</taxon>
        <taxon>Cytophagales</taxon>
        <taxon>Chryseotaleaceae</taxon>
        <taxon>Chryseosolibacter</taxon>
    </lineage>
</organism>
<dbReference type="RefSeq" id="WP_254154751.1">
    <property type="nucleotide sequence ID" value="NZ_JAHESD010000039.1"/>
</dbReference>
<name>A0ABS5VTP4_9BACT</name>
<proteinExistence type="predicted"/>
<keyword evidence="2" id="KW-1185">Reference proteome</keyword>
<evidence type="ECO:0000313" key="2">
    <source>
        <dbReference type="Proteomes" id="UP000772618"/>
    </source>
</evidence>
<dbReference type="Proteomes" id="UP000772618">
    <property type="component" value="Unassembled WGS sequence"/>
</dbReference>
<reference evidence="1 2" key="1">
    <citation type="submission" date="2021-05" db="EMBL/GenBank/DDBJ databases">
        <title>A Polyphasic approach of four new species of the genus Ohtaekwangia: Ohtaekwangia histidinii sp. nov., Ohtaekwangia cretensis sp. nov., Ohtaekwangia indiensis sp. nov., Ohtaekwangia reichenbachii sp. nov. from diverse environment.</title>
        <authorList>
            <person name="Octaviana S."/>
        </authorList>
    </citation>
    <scope>NUCLEOTIDE SEQUENCE [LARGE SCALE GENOMIC DNA]</scope>
    <source>
        <strain evidence="1 2">PWU20</strain>
    </source>
</reference>
<accession>A0ABS5VTP4</accession>
<evidence type="ECO:0000313" key="1">
    <source>
        <dbReference type="EMBL" id="MBT1704790.1"/>
    </source>
</evidence>
<comment type="caution">
    <text evidence="1">The sequence shown here is derived from an EMBL/GenBank/DDBJ whole genome shotgun (WGS) entry which is preliminary data.</text>
</comment>
<sequence>MNDLMDTMKVPTNTNIEKVEIRFKDILDKVVQTLEGELILAEASVTFDFNSAALVKYPKHIWKVFFKTC</sequence>
<protein>
    <submittedName>
        <fullName evidence="1">Uncharacterized protein</fullName>
    </submittedName>
</protein>